<dbReference type="STRING" id="35128.B5YN03"/>
<dbReference type="Gene3D" id="1.20.5.110">
    <property type="match status" value="1"/>
</dbReference>
<dbReference type="OMA" id="WDNDYAR"/>
<feature type="domain" description="T-SNARE coiled-coil homology" evidence="8">
    <location>
        <begin position="102"/>
        <end position="164"/>
    </location>
</feature>
<dbReference type="SUPFAM" id="SSF58038">
    <property type="entry name" value="SNARE fusion complex"/>
    <property type="match status" value="1"/>
</dbReference>
<dbReference type="PROSITE" id="PS50192">
    <property type="entry name" value="T_SNARE"/>
    <property type="match status" value="1"/>
</dbReference>
<dbReference type="EMBL" id="CP001160">
    <property type="protein sequence ID" value="ACI64548.1"/>
    <property type="molecule type" value="Genomic_DNA"/>
</dbReference>
<dbReference type="PANTHER" id="PTHR12791">
    <property type="entry name" value="GOLGI SNARE BET1-RELATED"/>
    <property type="match status" value="1"/>
</dbReference>
<dbReference type="GeneID" id="7444119"/>
<keyword evidence="2" id="KW-0813">Transport</keyword>
<dbReference type="RefSeq" id="XP_002295831.1">
    <property type="nucleotide sequence ID" value="XM_002295795.1"/>
</dbReference>
<evidence type="ECO:0000256" key="2">
    <source>
        <dbReference type="ARBA" id="ARBA00022448"/>
    </source>
</evidence>
<dbReference type="GO" id="GO:0005484">
    <property type="term" value="F:SNAP receptor activity"/>
    <property type="evidence" value="ECO:0000318"/>
    <property type="project" value="GO_Central"/>
</dbReference>
<dbReference type="InParanoid" id="B5YN03"/>
<comment type="subcellular location">
    <subcellularLocation>
        <location evidence="1">Membrane</location>
        <topology evidence="1">Single-pass membrane protein</topology>
    </subcellularLocation>
</comment>
<dbReference type="GO" id="GO:0006906">
    <property type="term" value="P:vesicle fusion"/>
    <property type="evidence" value="ECO:0000318"/>
    <property type="project" value="GO_Central"/>
</dbReference>
<evidence type="ECO:0000313" key="10">
    <source>
        <dbReference type="Proteomes" id="UP000001449"/>
    </source>
</evidence>
<evidence type="ECO:0000313" key="9">
    <source>
        <dbReference type="EMBL" id="ACI64548.1"/>
    </source>
</evidence>
<evidence type="ECO:0000256" key="1">
    <source>
        <dbReference type="ARBA" id="ARBA00004167"/>
    </source>
</evidence>
<feature type="compositionally biased region" description="Low complexity" evidence="6">
    <location>
        <begin position="24"/>
        <end position="34"/>
    </location>
</feature>
<dbReference type="GO" id="GO:0000149">
    <property type="term" value="F:SNARE binding"/>
    <property type="evidence" value="ECO:0000318"/>
    <property type="project" value="GO_Central"/>
</dbReference>
<feature type="transmembrane region" description="Helical" evidence="7">
    <location>
        <begin position="170"/>
        <end position="192"/>
    </location>
</feature>
<reference evidence="9 10" key="2">
    <citation type="journal article" date="2008" name="Nature">
        <title>The Phaeodactylum genome reveals the evolutionary history of diatom genomes.</title>
        <authorList>
            <person name="Bowler C."/>
            <person name="Allen A.E."/>
            <person name="Badger J.H."/>
            <person name="Grimwood J."/>
            <person name="Jabbari K."/>
            <person name="Kuo A."/>
            <person name="Maheswari U."/>
            <person name="Martens C."/>
            <person name="Maumus F."/>
            <person name="Otillar R.P."/>
            <person name="Rayko E."/>
            <person name="Salamov A."/>
            <person name="Vandepoele K."/>
            <person name="Beszteri B."/>
            <person name="Gruber A."/>
            <person name="Heijde M."/>
            <person name="Katinka M."/>
            <person name="Mock T."/>
            <person name="Valentin K."/>
            <person name="Verret F."/>
            <person name="Berges J.A."/>
            <person name="Brownlee C."/>
            <person name="Cadoret J.P."/>
            <person name="Chiovitti A."/>
            <person name="Choi C.J."/>
            <person name="Coesel S."/>
            <person name="De Martino A."/>
            <person name="Detter J.C."/>
            <person name="Durkin C."/>
            <person name="Falciatore A."/>
            <person name="Fournet J."/>
            <person name="Haruta M."/>
            <person name="Huysman M.J."/>
            <person name="Jenkins B.D."/>
            <person name="Jiroutova K."/>
            <person name="Jorgensen R.E."/>
            <person name="Joubert Y."/>
            <person name="Kaplan A."/>
            <person name="Kroger N."/>
            <person name="Kroth P.G."/>
            <person name="La Roche J."/>
            <person name="Lindquist E."/>
            <person name="Lommer M."/>
            <person name="Martin-Jezequel V."/>
            <person name="Lopez P.J."/>
            <person name="Lucas S."/>
            <person name="Mangogna M."/>
            <person name="McGinnis K."/>
            <person name="Medlin L.K."/>
            <person name="Montsant A."/>
            <person name="Oudot-Le Secq M.P."/>
            <person name="Napoli C."/>
            <person name="Obornik M."/>
            <person name="Parker M.S."/>
            <person name="Petit J.L."/>
            <person name="Porcel B.M."/>
            <person name="Poulsen N."/>
            <person name="Robison M."/>
            <person name="Rychlewski L."/>
            <person name="Rynearson T.A."/>
            <person name="Schmutz J."/>
            <person name="Shapiro H."/>
            <person name="Siaut M."/>
            <person name="Stanley M."/>
            <person name="Sussman M.R."/>
            <person name="Taylor A.R."/>
            <person name="Vardi A."/>
            <person name="von Dassow P."/>
            <person name="Vyverman W."/>
            <person name="Willis A."/>
            <person name="Wyrwicz L.S."/>
            <person name="Rokhsar D.S."/>
            <person name="Weissenbach J."/>
            <person name="Armbrust E.V."/>
            <person name="Green B.R."/>
            <person name="Van de Peer Y."/>
            <person name="Grigoriev I.V."/>
        </authorList>
    </citation>
    <scope>NUCLEOTIDE SEQUENCE [LARGE SCALE GENOMIC DNA]</scope>
    <source>
        <strain evidence="9 10">CCMP1335</strain>
    </source>
</reference>
<dbReference type="GO" id="GO:0031201">
    <property type="term" value="C:SNARE complex"/>
    <property type="evidence" value="ECO:0000318"/>
    <property type="project" value="GO_Central"/>
</dbReference>
<proteinExistence type="predicted"/>
<reference evidence="9 10" key="1">
    <citation type="journal article" date="2004" name="Science">
        <title>The genome of the diatom Thalassiosira pseudonana: ecology, evolution, and metabolism.</title>
        <authorList>
            <person name="Armbrust E.V."/>
            <person name="Berges J.A."/>
            <person name="Bowler C."/>
            <person name="Green B.R."/>
            <person name="Martinez D."/>
            <person name="Putnam N.H."/>
            <person name="Zhou S."/>
            <person name="Allen A.E."/>
            <person name="Apt K.E."/>
            <person name="Bechner M."/>
            <person name="Brzezinski M.A."/>
            <person name="Chaal B.K."/>
            <person name="Chiovitti A."/>
            <person name="Davis A.K."/>
            <person name="Demarest M.S."/>
            <person name="Detter J.C."/>
            <person name="Glavina T."/>
            <person name="Goodstein D."/>
            <person name="Hadi M.Z."/>
            <person name="Hellsten U."/>
            <person name="Hildebrand M."/>
            <person name="Jenkins B.D."/>
            <person name="Jurka J."/>
            <person name="Kapitonov V.V."/>
            <person name="Kroger N."/>
            <person name="Lau W.W."/>
            <person name="Lane T.W."/>
            <person name="Larimer F.W."/>
            <person name="Lippmeier J.C."/>
            <person name="Lucas S."/>
            <person name="Medina M."/>
            <person name="Montsant A."/>
            <person name="Obornik M."/>
            <person name="Parker M.S."/>
            <person name="Palenik B."/>
            <person name="Pazour G.J."/>
            <person name="Richardson P.M."/>
            <person name="Rynearson T.A."/>
            <person name="Saito M.A."/>
            <person name="Schwartz D.C."/>
            <person name="Thamatrakoln K."/>
            <person name="Valentin K."/>
            <person name="Vardi A."/>
            <person name="Wilkerson F.P."/>
            <person name="Rokhsar D.S."/>
        </authorList>
    </citation>
    <scope>NUCLEOTIDE SEQUENCE [LARGE SCALE GENOMIC DNA]</scope>
    <source>
        <strain evidence="9 10">CCMP1335</strain>
    </source>
</reference>
<evidence type="ECO:0000256" key="3">
    <source>
        <dbReference type="ARBA" id="ARBA00022692"/>
    </source>
</evidence>
<feature type="region of interest" description="Disordered" evidence="6">
    <location>
        <begin position="22"/>
        <end position="43"/>
    </location>
</feature>
<evidence type="ECO:0000256" key="5">
    <source>
        <dbReference type="ARBA" id="ARBA00023136"/>
    </source>
</evidence>
<gene>
    <name evidence="9" type="ORF">THAPS_6974</name>
</gene>
<evidence type="ECO:0000256" key="6">
    <source>
        <dbReference type="SAM" id="MobiDB-lite"/>
    </source>
</evidence>
<name>B5YN03_THAPS</name>
<keyword evidence="3 7" id="KW-0812">Transmembrane</keyword>
<dbReference type="FunCoup" id="B5YN03">
    <property type="interactions" value="111"/>
</dbReference>
<protein>
    <recommendedName>
        <fullName evidence="8">t-SNARE coiled-coil homology domain-containing protein</fullName>
    </recommendedName>
</protein>
<evidence type="ECO:0000256" key="7">
    <source>
        <dbReference type="SAM" id="Phobius"/>
    </source>
</evidence>
<dbReference type="CDD" id="cd15841">
    <property type="entry name" value="SNARE_Qc"/>
    <property type="match status" value="1"/>
</dbReference>
<organism evidence="9 10">
    <name type="scientific">Thalassiosira pseudonana</name>
    <name type="common">Marine diatom</name>
    <name type="synonym">Cyclotella nana</name>
    <dbReference type="NCBI Taxonomy" id="35128"/>
    <lineage>
        <taxon>Eukaryota</taxon>
        <taxon>Sar</taxon>
        <taxon>Stramenopiles</taxon>
        <taxon>Ochrophyta</taxon>
        <taxon>Bacillariophyta</taxon>
        <taxon>Coscinodiscophyceae</taxon>
        <taxon>Thalassiosirophycidae</taxon>
        <taxon>Thalassiosirales</taxon>
        <taxon>Thalassiosiraceae</taxon>
        <taxon>Thalassiosira</taxon>
    </lineage>
</organism>
<feature type="region of interest" description="Disordered" evidence="6">
    <location>
        <begin position="80"/>
        <end position="101"/>
    </location>
</feature>
<dbReference type="PaxDb" id="35128-Thaps6974"/>
<dbReference type="GO" id="GO:0048278">
    <property type="term" value="P:vesicle docking"/>
    <property type="evidence" value="ECO:0000318"/>
    <property type="project" value="GO_Central"/>
</dbReference>
<dbReference type="GO" id="GO:0006886">
    <property type="term" value="P:intracellular protein transport"/>
    <property type="evidence" value="ECO:0000318"/>
    <property type="project" value="GO_Central"/>
</dbReference>
<dbReference type="AlphaFoldDB" id="B5YN03"/>
<keyword evidence="5 7" id="KW-0472">Membrane</keyword>
<evidence type="ECO:0000259" key="8">
    <source>
        <dbReference type="PROSITE" id="PS50192"/>
    </source>
</evidence>
<dbReference type="Proteomes" id="UP000001449">
    <property type="component" value="Chromosome 7"/>
</dbReference>
<evidence type="ECO:0000256" key="4">
    <source>
        <dbReference type="ARBA" id="ARBA00022989"/>
    </source>
</evidence>
<sequence>MNNPITSWDNDYARLARAASQLRTTSSTNSTFSNDQRQGQASSIQTGVNRLDAQLNALEGNLTMTPAEIGRRRNLLDGLRGQLGSSGASQPGYGRGGESSTAAALRQQDDMIDELAVGVGRLKNQTNLIHQETNAHVRLLDEMDTNVDLANQGLEDETRRAMRLREESSVWKLHLIIVGLSVLLFLLILMGLS</sequence>
<dbReference type="GO" id="GO:0012505">
    <property type="term" value="C:endomembrane system"/>
    <property type="evidence" value="ECO:0000318"/>
    <property type="project" value="GO_Central"/>
</dbReference>
<dbReference type="HOGENOM" id="CLU_1499128_0_0_1"/>
<keyword evidence="4 7" id="KW-1133">Transmembrane helix</keyword>
<dbReference type="KEGG" id="tps:THAPS_6974"/>
<accession>B5YN03</accession>
<dbReference type="InterPro" id="IPR000727">
    <property type="entry name" value="T_SNARE_dom"/>
</dbReference>
<keyword evidence="10" id="KW-1185">Reference proteome</keyword>
<dbReference type="eggNOG" id="ENOG502RRCH">
    <property type="taxonomic scope" value="Eukaryota"/>
</dbReference>